<dbReference type="Proteomes" id="UP000076532">
    <property type="component" value="Unassembled WGS sequence"/>
</dbReference>
<evidence type="ECO:0000256" key="1">
    <source>
        <dbReference type="SAM" id="MobiDB-lite"/>
    </source>
</evidence>
<evidence type="ECO:0000313" key="3">
    <source>
        <dbReference type="Proteomes" id="UP000076532"/>
    </source>
</evidence>
<feature type="compositionally biased region" description="Low complexity" evidence="1">
    <location>
        <begin position="65"/>
        <end position="92"/>
    </location>
</feature>
<sequence>MIHETVPALGDWFNDHVGPTLRVSICFACWLNINLFSSYLPADINGANIDAHQAPSNTIHAQRPLSSVSGSISSTSLITSSSSAAPANSTTGNVGGTSGNPIKKFQVALSSR</sequence>
<evidence type="ECO:0000313" key="2">
    <source>
        <dbReference type="EMBL" id="KZP21473.1"/>
    </source>
</evidence>
<dbReference type="AlphaFoldDB" id="A0A166K2Y8"/>
<reference evidence="2 3" key="1">
    <citation type="journal article" date="2016" name="Mol. Biol. Evol.">
        <title>Comparative Genomics of Early-Diverging Mushroom-Forming Fungi Provides Insights into the Origins of Lignocellulose Decay Capabilities.</title>
        <authorList>
            <person name="Nagy L.G."/>
            <person name="Riley R."/>
            <person name="Tritt A."/>
            <person name="Adam C."/>
            <person name="Daum C."/>
            <person name="Floudas D."/>
            <person name="Sun H."/>
            <person name="Yadav J.S."/>
            <person name="Pangilinan J."/>
            <person name="Larsson K.H."/>
            <person name="Matsuura K."/>
            <person name="Barry K."/>
            <person name="Labutti K."/>
            <person name="Kuo R."/>
            <person name="Ohm R.A."/>
            <person name="Bhattacharya S.S."/>
            <person name="Shirouzu T."/>
            <person name="Yoshinaga Y."/>
            <person name="Martin F.M."/>
            <person name="Grigoriev I.V."/>
            <person name="Hibbett D.S."/>
        </authorList>
    </citation>
    <scope>NUCLEOTIDE SEQUENCE [LARGE SCALE GENOMIC DNA]</scope>
    <source>
        <strain evidence="2 3">CBS 109695</strain>
    </source>
</reference>
<feature type="region of interest" description="Disordered" evidence="1">
    <location>
        <begin position="63"/>
        <end position="102"/>
    </location>
</feature>
<protein>
    <submittedName>
        <fullName evidence="2">Uncharacterized protein</fullName>
    </submittedName>
</protein>
<gene>
    <name evidence="2" type="ORF">FIBSPDRAFT_953730</name>
</gene>
<organism evidence="2 3">
    <name type="scientific">Athelia psychrophila</name>
    <dbReference type="NCBI Taxonomy" id="1759441"/>
    <lineage>
        <taxon>Eukaryota</taxon>
        <taxon>Fungi</taxon>
        <taxon>Dikarya</taxon>
        <taxon>Basidiomycota</taxon>
        <taxon>Agaricomycotina</taxon>
        <taxon>Agaricomycetes</taxon>
        <taxon>Agaricomycetidae</taxon>
        <taxon>Atheliales</taxon>
        <taxon>Atheliaceae</taxon>
        <taxon>Athelia</taxon>
    </lineage>
</organism>
<name>A0A166K2Y8_9AGAM</name>
<proteinExistence type="predicted"/>
<keyword evidence="3" id="KW-1185">Reference proteome</keyword>
<accession>A0A166K2Y8</accession>
<dbReference type="EMBL" id="KV417547">
    <property type="protein sequence ID" value="KZP21473.1"/>
    <property type="molecule type" value="Genomic_DNA"/>
</dbReference>